<evidence type="ECO:0000256" key="1">
    <source>
        <dbReference type="ARBA" id="ARBA00022679"/>
    </source>
</evidence>
<dbReference type="SUPFAM" id="SSF55729">
    <property type="entry name" value="Acyl-CoA N-acyltransferases (Nat)"/>
    <property type="match status" value="1"/>
</dbReference>
<dbReference type="Pfam" id="PF13673">
    <property type="entry name" value="Acetyltransf_10"/>
    <property type="match status" value="1"/>
</dbReference>
<dbReference type="InterPro" id="IPR000182">
    <property type="entry name" value="GNAT_dom"/>
</dbReference>
<accession>A0A1W2CZD0</accession>
<dbReference type="PANTHER" id="PTHR43800:SF1">
    <property type="entry name" value="PEPTIDYL-LYSINE N-ACETYLTRANSFERASE YJAB"/>
    <property type="match status" value="1"/>
</dbReference>
<evidence type="ECO:0000313" key="5">
    <source>
        <dbReference type="Proteomes" id="UP000192738"/>
    </source>
</evidence>
<name>A0A1W2CZD0_9FIRM</name>
<evidence type="ECO:0000259" key="3">
    <source>
        <dbReference type="PROSITE" id="PS51186"/>
    </source>
</evidence>
<gene>
    <name evidence="4" type="ORF">SAMN04488500_112116</name>
</gene>
<dbReference type="Proteomes" id="UP000192738">
    <property type="component" value="Unassembled WGS sequence"/>
</dbReference>
<keyword evidence="2" id="KW-0012">Acyltransferase</keyword>
<dbReference type="RefSeq" id="WP_084576608.1">
    <property type="nucleotide sequence ID" value="NZ_CP155572.1"/>
</dbReference>
<dbReference type="PANTHER" id="PTHR43800">
    <property type="entry name" value="PEPTIDYL-LYSINE N-ACETYLTRANSFERASE YJAB"/>
    <property type="match status" value="1"/>
</dbReference>
<dbReference type="EMBL" id="FWXI01000012">
    <property type="protein sequence ID" value="SMC90224.1"/>
    <property type="molecule type" value="Genomic_DNA"/>
</dbReference>
<sequence length="143" mass="16391">MITKPSKIDYEKLITIWENSVRATHTFVTEADIQYFKPLILNEYFDAVELFCSRDENQKINGFIGVVEDKVEMLFVDACVRGHGIGKKLLTYAIKDLNVKKVDVNEQNPQAVGFYKYMGFQVVSRSPVDSIGKNYPILSMELE</sequence>
<dbReference type="InterPro" id="IPR016181">
    <property type="entry name" value="Acyl_CoA_acyltransferase"/>
</dbReference>
<reference evidence="4 5" key="1">
    <citation type="submission" date="2017-04" db="EMBL/GenBank/DDBJ databases">
        <authorList>
            <person name="Afonso C.L."/>
            <person name="Miller P.J."/>
            <person name="Scott M.A."/>
            <person name="Spackman E."/>
            <person name="Goraichik I."/>
            <person name="Dimitrov K.M."/>
            <person name="Suarez D.L."/>
            <person name="Swayne D.E."/>
        </authorList>
    </citation>
    <scope>NUCLEOTIDE SEQUENCE [LARGE SCALE GENOMIC DNA]</scope>
    <source>
        <strain evidence="4 5">DSM 5090</strain>
    </source>
</reference>
<dbReference type="Gene3D" id="3.40.630.30">
    <property type="match status" value="1"/>
</dbReference>
<proteinExistence type="predicted"/>
<dbReference type="GO" id="GO:0016747">
    <property type="term" value="F:acyltransferase activity, transferring groups other than amino-acyl groups"/>
    <property type="evidence" value="ECO:0007669"/>
    <property type="project" value="InterPro"/>
</dbReference>
<evidence type="ECO:0000313" key="4">
    <source>
        <dbReference type="EMBL" id="SMC90224.1"/>
    </source>
</evidence>
<feature type="domain" description="N-acetyltransferase" evidence="3">
    <location>
        <begin position="1"/>
        <end position="143"/>
    </location>
</feature>
<keyword evidence="5" id="KW-1185">Reference proteome</keyword>
<protein>
    <submittedName>
        <fullName evidence="4">Putative acetyltransferase</fullName>
    </submittedName>
</protein>
<keyword evidence="1 4" id="KW-0808">Transferase</keyword>
<dbReference type="AlphaFoldDB" id="A0A1W2CZD0"/>
<evidence type="ECO:0000256" key="2">
    <source>
        <dbReference type="ARBA" id="ARBA00023315"/>
    </source>
</evidence>
<dbReference type="OrthoDB" id="88131at2"/>
<dbReference type="PROSITE" id="PS51186">
    <property type="entry name" value="GNAT"/>
    <property type="match status" value="1"/>
</dbReference>
<dbReference type="STRING" id="112901.SAMN04488500_112116"/>
<organism evidence="4 5">
    <name type="scientific">Sporomusa malonica</name>
    <dbReference type="NCBI Taxonomy" id="112901"/>
    <lineage>
        <taxon>Bacteria</taxon>
        <taxon>Bacillati</taxon>
        <taxon>Bacillota</taxon>
        <taxon>Negativicutes</taxon>
        <taxon>Selenomonadales</taxon>
        <taxon>Sporomusaceae</taxon>
        <taxon>Sporomusa</taxon>
    </lineage>
</organism>